<evidence type="ECO:0000256" key="10">
    <source>
        <dbReference type="RuleBase" id="RU366056"/>
    </source>
</evidence>
<evidence type="ECO:0000313" key="12">
    <source>
        <dbReference type="RefSeq" id="XP_017784969.1"/>
    </source>
</evidence>
<evidence type="ECO:0000256" key="7">
    <source>
        <dbReference type="ARBA" id="ARBA00022989"/>
    </source>
</evidence>
<gene>
    <name evidence="12" type="primary">LOC108568411</name>
</gene>
<keyword evidence="11" id="KW-1185">Reference proteome</keyword>
<sequence length="233" mass="26065">MYKLLVLIVIFVGITVSESCFKLDASISQKIENEGFHRKILWLFELLAPKKEVWDESGCTLSLLFQANPGMYVYPDEIYDLNKKENVSIYVVGDVNIETPAHESTSHKAFVFIDNNNLGKISLQLPIHLRYQRAQITGGYGKVYLRRPTLLAKCPKDGIEICGNSKRINGPCNVSGVETCSWKNVTYQALFEDVELLVPIGDLDDYPIVAIFTLMLGCAGCIYMLSILSTASL</sequence>
<dbReference type="PANTHER" id="PTHR28650:SF1">
    <property type="entry name" value="PHOSPHATIDYLINOSITOL-GLYCAN BIOSYNTHESIS CLASS X PROTEIN"/>
    <property type="match status" value="1"/>
</dbReference>
<protein>
    <recommendedName>
        <fullName evidence="10">Phosphatidylinositol-glycan biosynthesis class X protein</fullName>
    </recommendedName>
</protein>
<dbReference type="PANTHER" id="PTHR28650">
    <property type="entry name" value="PHOSPHATIDYLINOSITOL-GLYCAN BIOSYNTHESIS CLASS X PROTEIN"/>
    <property type="match status" value="1"/>
</dbReference>
<dbReference type="SMART" id="SM00780">
    <property type="entry name" value="PIG-X"/>
    <property type="match status" value="1"/>
</dbReference>
<dbReference type="GeneID" id="108568411"/>
<keyword evidence="5 10" id="KW-0812">Transmembrane</keyword>
<keyword evidence="7 10" id="KW-1133">Transmembrane helix</keyword>
<comment type="pathway">
    <text evidence="2 10">Glycolipid biosynthesis; glycosylphosphatidylinositol-anchor biosynthesis.</text>
</comment>
<evidence type="ECO:0000256" key="5">
    <source>
        <dbReference type="ARBA" id="ARBA00022692"/>
    </source>
</evidence>
<evidence type="ECO:0000256" key="9">
    <source>
        <dbReference type="ARBA" id="ARBA00023180"/>
    </source>
</evidence>
<proteinExistence type="inferred from homology"/>
<keyword evidence="9" id="KW-0325">Glycoprotein</keyword>
<feature type="transmembrane region" description="Helical" evidence="10">
    <location>
        <begin position="206"/>
        <end position="228"/>
    </location>
</feature>
<keyword evidence="4 10" id="KW-0337">GPI-anchor biosynthesis</keyword>
<feature type="signal peptide" evidence="10">
    <location>
        <begin position="1"/>
        <end position="19"/>
    </location>
</feature>
<evidence type="ECO:0000256" key="3">
    <source>
        <dbReference type="ARBA" id="ARBA00010345"/>
    </source>
</evidence>
<reference evidence="12" key="1">
    <citation type="submission" date="2025-08" db="UniProtKB">
        <authorList>
            <consortium name="RefSeq"/>
        </authorList>
    </citation>
    <scope>IDENTIFICATION</scope>
    <source>
        <tissue evidence="12">Whole Larva</tissue>
    </source>
</reference>
<name>A0ABM1NDR9_NICVS</name>
<accession>A0ABM1NDR9</accession>
<comment type="subcellular location">
    <subcellularLocation>
        <location evidence="1 10">Endoplasmic reticulum membrane</location>
        <topology evidence="1 10">Single-pass membrane protein</topology>
    </subcellularLocation>
</comment>
<evidence type="ECO:0000313" key="11">
    <source>
        <dbReference type="Proteomes" id="UP000695000"/>
    </source>
</evidence>
<keyword evidence="8 10" id="KW-0472">Membrane</keyword>
<comment type="function">
    <text evidence="10">Stabilizing subunit of the glycosylphosphatidylinositol-mannosyltransferase I complex which catalyzes the transfer of the first mannose, via an alpha-1,4 bond from a dolichol-phosphate-mannose (Dol-P-Man) to the glucosaminyl acyl phosphatidylinositol (GlcN-(acyl)PI) intermediate to generate alpha-D-Man-(1-&gt;4)-alpha-D-GlcN-(1-&gt;6)-(1-radyl,2-acyl-sn-glycero-3-phospho)-2-acyl-inositol and participates in the sixth step of the glycosylphosphatidylinositol-anchor biosynthesis. Probably acts by stabilizing the mannosyltransferase PIGM.</text>
</comment>
<dbReference type="Proteomes" id="UP000695000">
    <property type="component" value="Unplaced"/>
</dbReference>
<feature type="chain" id="PRO_5044990396" description="Phosphatidylinositol-glycan biosynthesis class X protein" evidence="10">
    <location>
        <begin position="20"/>
        <end position="233"/>
    </location>
</feature>
<keyword evidence="6 10" id="KW-0256">Endoplasmic reticulum</keyword>
<evidence type="ECO:0000256" key="4">
    <source>
        <dbReference type="ARBA" id="ARBA00022502"/>
    </source>
</evidence>
<evidence type="ECO:0000256" key="6">
    <source>
        <dbReference type="ARBA" id="ARBA00022824"/>
    </source>
</evidence>
<evidence type="ECO:0000256" key="8">
    <source>
        <dbReference type="ARBA" id="ARBA00023136"/>
    </source>
</evidence>
<dbReference type="Pfam" id="PF08320">
    <property type="entry name" value="PIG-X"/>
    <property type="match status" value="1"/>
</dbReference>
<evidence type="ECO:0000256" key="1">
    <source>
        <dbReference type="ARBA" id="ARBA00004389"/>
    </source>
</evidence>
<dbReference type="InterPro" id="IPR013233">
    <property type="entry name" value="PIG-X/PBN1"/>
</dbReference>
<keyword evidence="10" id="KW-0732">Signal</keyword>
<dbReference type="RefSeq" id="XP_017784969.1">
    <property type="nucleotide sequence ID" value="XM_017929480.1"/>
</dbReference>
<comment type="similarity">
    <text evidence="3 10">Belongs to the PIGX family.</text>
</comment>
<dbReference type="InterPro" id="IPR040039">
    <property type="entry name" value="PIGX"/>
</dbReference>
<organism evidence="11 12">
    <name type="scientific">Nicrophorus vespilloides</name>
    <name type="common">Boreal carrion beetle</name>
    <dbReference type="NCBI Taxonomy" id="110193"/>
    <lineage>
        <taxon>Eukaryota</taxon>
        <taxon>Metazoa</taxon>
        <taxon>Ecdysozoa</taxon>
        <taxon>Arthropoda</taxon>
        <taxon>Hexapoda</taxon>
        <taxon>Insecta</taxon>
        <taxon>Pterygota</taxon>
        <taxon>Neoptera</taxon>
        <taxon>Endopterygota</taxon>
        <taxon>Coleoptera</taxon>
        <taxon>Polyphaga</taxon>
        <taxon>Staphyliniformia</taxon>
        <taxon>Silphidae</taxon>
        <taxon>Nicrophorinae</taxon>
        <taxon>Nicrophorus</taxon>
    </lineage>
</organism>
<evidence type="ECO:0000256" key="2">
    <source>
        <dbReference type="ARBA" id="ARBA00004687"/>
    </source>
</evidence>